<keyword evidence="2" id="KW-1185">Reference proteome</keyword>
<dbReference type="EMBL" id="FNGY01000002">
    <property type="protein sequence ID" value="SDL88078.1"/>
    <property type="molecule type" value="Genomic_DNA"/>
</dbReference>
<name>A0A1G9NNA9_9SPHI</name>
<evidence type="ECO:0008006" key="3">
    <source>
        <dbReference type="Google" id="ProtNLM"/>
    </source>
</evidence>
<dbReference type="AlphaFoldDB" id="A0A1G9NNA9"/>
<evidence type="ECO:0000313" key="2">
    <source>
        <dbReference type="Proteomes" id="UP000183200"/>
    </source>
</evidence>
<protein>
    <recommendedName>
        <fullName evidence="3">Lipoprotein</fullName>
    </recommendedName>
</protein>
<reference evidence="2" key="1">
    <citation type="submission" date="2016-10" db="EMBL/GenBank/DDBJ databases">
        <authorList>
            <person name="Varghese N."/>
            <person name="Submissions S."/>
        </authorList>
    </citation>
    <scope>NUCLEOTIDE SEQUENCE [LARGE SCALE GENOMIC DNA]</scope>
    <source>
        <strain evidence="2">DSM 19110</strain>
    </source>
</reference>
<dbReference type="OrthoDB" id="8605367at2"/>
<dbReference type="Proteomes" id="UP000183200">
    <property type="component" value="Unassembled WGS sequence"/>
</dbReference>
<dbReference type="PROSITE" id="PS51257">
    <property type="entry name" value="PROKAR_LIPOPROTEIN"/>
    <property type="match status" value="1"/>
</dbReference>
<organism evidence="1 2">
    <name type="scientific">Pedobacter steynii</name>
    <dbReference type="NCBI Taxonomy" id="430522"/>
    <lineage>
        <taxon>Bacteria</taxon>
        <taxon>Pseudomonadati</taxon>
        <taxon>Bacteroidota</taxon>
        <taxon>Sphingobacteriia</taxon>
        <taxon>Sphingobacteriales</taxon>
        <taxon>Sphingobacteriaceae</taxon>
        <taxon>Pedobacter</taxon>
    </lineage>
</organism>
<gene>
    <name evidence="1" type="ORF">SAMN05421820_102390</name>
</gene>
<evidence type="ECO:0000313" key="1">
    <source>
        <dbReference type="EMBL" id="SDL88078.1"/>
    </source>
</evidence>
<accession>A0A1G9NNA9</accession>
<sequence length="329" mass="37631">MDKFKNLVIVSFCLANLILACTTSQKKQEKVVKQDTLTPKVSAAVIQTDSLAAPQQTPDQLIALFQQQPSFSTLDSVENALQIQLPALPLEQRYKLLAQWQKVLTPLINRLDSRQAKLLPIFDQLEISWIDGETTNNRRKRVETKFQKGLSPEQRLLFQQLLNHHIEIKHEEETGAIFHLSPSYWKSLFASNLEKDDRKFWDQTALENDPVIDYDAGLAIDRVTLGDWAFYWEQFLKQYPKSHYKKEAQQNYQNYLSHLLVGLENTPTTEDNSNKVLPEVALDFDQISKRHPGSDVALSIVSFRKTLAASKDKPDLLSLSKSSIIPLAK</sequence>
<proteinExistence type="predicted"/>
<dbReference type="RefSeq" id="WP_074605268.1">
    <property type="nucleotide sequence ID" value="NZ_FNGY01000002.1"/>
</dbReference>